<feature type="transmembrane region" description="Helical" evidence="7">
    <location>
        <begin position="158"/>
        <end position="175"/>
    </location>
</feature>
<dbReference type="PANTHER" id="PTHR24221">
    <property type="entry name" value="ATP-BINDING CASSETTE SUB-FAMILY B"/>
    <property type="match status" value="1"/>
</dbReference>
<keyword evidence="4 10" id="KW-0067">ATP-binding</keyword>
<dbReference type="CDD" id="cd03228">
    <property type="entry name" value="ABCC_MRP_Like"/>
    <property type="match status" value="1"/>
</dbReference>
<evidence type="ECO:0000256" key="4">
    <source>
        <dbReference type="ARBA" id="ARBA00022840"/>
    </source>
</evidence>
<keyword evidence="11" id="KW-1185">Reference proteome</keyword>
<evidence type="ECO:0000313" key="10">
    <source>
        <dbReference type="EMBL" id="PLW84715.1"/>
    </source>
</evidence>
<accession>A0AAP8MBG7</accession>
<dbReference type="SUPFAM" id="SSF52540">
    <property type="entry name" value="P-loop containing nucleoside triphosphate hydrolases"/>
    <property type="match status" value="1"/>
</dbReference>
<dbReference type="Proteomes" id="UP000235162">
    <property type="component" value="Unassembled WGS sequence"/>
</dbReference>
<evidence type="ECO:0000313" key="11">
    <source>
        <dbReference type="Proteomes" id="UP000235162"/>
    </source>
</evidence>
<evidence type="ECO:0000256" key="5">
    <source>
        <dbReference type="ARBA" id="ARBA00022989"/>
    </source>
</evidence>
<dbReference type="SUPFAM" id="SSF90123">
    <property type="entry name" value="ABC transporter transmembrane region"/>
    <property type="match status" value="1"/>
</dbReference>
<evidence type="ECO:0000256" key="7">
    <source>
        <dbReference type="SAM" id="Phobius"/>
    </source>
</evidence>
<evidence type="ECO:0000259" key="9">
    <source>
        <dbReference type="PROSITE" id="PS50929"/>
    </source>
</evidence>
<reference evidence="10 11" key="1">
    <citation type="submission" date="2018-01" db="EMBL/GenBank/DDBJ databases">
        <title>The draft genome sequence of Halioglobus japonicus S1-36.</title>
        <authorList>
            <person name="Du Z.-J."/>
            <person name="Shi M.-J."/>
        </authorList>
    </citation>
    <scope>NUCLEOTIDE SEQUENCE [LARGE SCALE GENOMIC DNA]</scope>
    <source>
        <strain evidence="10 11">S1-36</strain>
    </source>
</reference>
<proteinExistence type="predicted"/>
<keyword evidence="5 7" id="KW-1133">Transmembrane helix</keyword>
<organism evidence="10 11">
    <name type="scientific">Halioglobus japonicus</name>
    <dbReference type="NCBI Taxonomy" id="930805"/>
    <lineage>
        <taxon>Bacteria</taxon>
        <taxon>Pseudomonadati</taxon>
        <taxon>Pseudomonadota</taxon>
        <taxon>Gammaproteobacteria</taxon>
        <taxon>Cellvibrionales</taxon>
        <taxon>Halieaceae</taxon>
        <taxon>Halioglobus</taxon>
    </lineage>
</organism>
<dbReference type="PROSITE" id="PS50929">
    <property type="entry name" value="ABC_TM1F"/>
    <property type="match status" value="1"/>
</dbReference>
<dbReference type="GO" id="GO:0034040">
    <property type="term" value="F:ATPase-coupled lipid transmembrane transporter activity"/>
    <property type="evidence" value="ECO:0007669"/>
    <property type="project" value="TreeGrafter"/>
</dbReference>
<dbReference type="InterPro" id="IPR003439">
    <property type="entry name" value="ABC_transporter-like_ATP-bd"/>
</dbReference>
<sequence length="578" mass="63484">MINTFVRLYQLLTRKQRRELLILQFFMLLSSIAELVGTAFIMPFIALASSPDVTESNEYLKMLHRALGEPAHDEFLMLVGALFVGLVITGNSIMIFSQFLMSRYSFRVGGEISTRLYGYYLSRDMTFHSATNSAEMIQGVMRDSLLLSNALLTPALRINARVFSIVLLSALVVFVDPFVAINTVLVLAVAYLVIFNFVRRRVHANGLLISLLGRKRNQVLNESLGGIRDVKLYSYEAGYLRRYQRDTKRSDRAMADNSILGETPYFVIEAIMLAGMVLVTLYLLGSDDGLAGALPVLTLYGLAGLKIVPKVQQCYVALTKIRGAQAVFERLYVHLANSSEKNPFLVDSPDLITPTDSIRLEGVSYRYEGAANPVFNDLDVRFPAGKLSAITGSSGAGKTTMLEMLMGLLQPDTGCIAVDGRELVAADMPSWRASIAYVPQDVYLTDSSVLENIAFGDAPEDIDHERVLWAARLARVDDLVSAADDAPKVGERGSLLSGGQCQRIGIARALYKGVPLLFLDEATSALDEGTQDAVLSELKRLDPPLTTIMITHRRKTLAFADHVVQLGEGRSASEGDDS</sequence>
<dbReference type="Gene3D" id="1.20.1560.10">
    <property type="entry name" value="ABC transporter type 1, transmembrane domain"/>
    <property type="match status" value="1"/>
</dbReference>
<feature type="transmembrane region" description="Helical" evidence="7">
    <location>
        <begin position="264"/>
        <end position="284"/>
    </location>
</feature>
<gene>
    <name evidence="10" type="ORF">C0029_17070</name>
</gene>
<dbReference type="InterPro" id="IPR027417">
    <property type="entry name" value="P-loop_NTPase"/>
</dbReference>
<feature type="transmembrane region" description="Helical" evidence="7">
    <location>
        <begin position="75"/>
        <end position="97"/>
    </location>
</feature>
<dbReference type="Pfam" id="PF00664">
    <property type="entry name" value="ABC_membrane"/>
    <property type="match status" value="1"/>
</dbReference>
<evidence type="ECO:0000259" key="8">
    <source>
        <dbReference type="PROSITE" id="PS50893"/>
    </source>
</evidence>
<comment type="caution">
    <text evidence="10">The sequence shown here is derived from an EMBL/GenBank/DDBJ whole genome shotgun (WGS) entry which is preliminary data.</text>
</comment>
<feature type="transmembrane region" description="Helical" evidence="7">
    <location>
        <begin position="181"/>
        <end position="198"/>
    </location>
</feature>
<dbReference type="InterPro" id="IPR003593">
    <property type="entry name" value="AAA+_ATPase"/>
</dbReference>
<dbReference type="AlphaFoldDB" id="A0AAP8MBG7"/>
<dbReference type="RefSeq" id="WP_084200990.1">
    <property type="nucleotide sequence ID" value="NZ_BMYL01000006.1"/>
</dbReference>
<name>A0AAP8MBG7_9GAMM</name>
<dbReference type="KEGG" id="hja:BST95_19230"/>
<feature type="transmembrane region" description="Helical" evidence="7">
    <location>
        <begin position="21"/>
        <end position="46"/>
    </location>
</feature>
<evidence type="ECO:0000256" key="1">
    <source>
        <dbReference type="ARBA" id="ARBA00004651"/>
    </source>
</evidence>
<comment type="subcellular location">
    <subcellularLocation>
        <location evidence="1">Cell membrane</location>
        <topology evidence="1">Multi-pass membrane protein</topology>
    </subcellularLocation>
</comment>
<dbReference type="PROSITE" id="PS00211">
    <property type="entry name" value="ABC_TRANSPORTER_1"/>
    <property type="match status" value="1"/>
</dbReference>
<dbReference type="SMART" id="SM00382">
    <property type="entry name" value="AAA"/>
    <property type="match status" value="1"/>
</dbReference>
<protein>
    <submittedName>
        <fullName evidence="10">ABC transporter ATP-binding protein</fullName>
    </submittedName>
</protein>
<evidence type="ECO:0000256" key="6">
    <source>
        <dbReference type="ARBA" id="ARBA00023136"/>
    </source>
</evidence>
<feature type="domain" description="ABC transmembrane type-1" evidence="9">
    <location>
        <begin position="25"/>
        <end position="282"/>
    </location>
</feature>
<dbReference type="Gene3D" id="3.40.50.300">
    <property type="entry name" value="P-loop containing nucleotide triphosphate hydrolases"/>
    <property type="match status" value="1"/>
</dbReference>
<evidence type="ECO:0000256" key="2">
    <source>
        <dbReference type="ARBA" id="ARBA00022692"/>
    </source>
</evidence>
<feature type="domain" description="ABC transporter" evidence="8">
    <location>
        <begin position="358"/>
        <end position="578"/>
    </location>
</feature>
<dbReference type="PANTHER" id="PTHR24221:SF654">
    <property type="entry name" value="ATP-BINDING CASSETTE SUB-FAMILY B MEMBER 6"/>
    <property type="match status" value="1"/>
</dbReference>
<dbReference type="GO" id="GO:0005886">
    <property type="term" value="C:plasma membrane"/>
    <property type="evidence" value="ECO:0007669"/>
    <property type="project" value="UniProtKB-SubCell"/>
</dbReference>
<dbReference type="GO" id="GO:0016887">
    <property type="term" value="F:ATP hydrolysis activity"/>
    <property type="evidence" value="ECO:0007669"/>
    <property type="project" value="InterPro"/>
</dbReference>
<dbReference type="PROSITE" id="PS50893">
    <property type="entry name" value="ABC_TRANSPORTER_2"/>
    <property type="match status" value="1"/>
</dbReference>
<dbReference type="InterPro" id="IPR017871">
    <property type="entry name" value="ABC_transporter-like_CS"/>
</dbReference>
<dbReference type="EMBL" id="PKUR01000005">
    <property type="protein sequence ID" value="PLW84715.1"/>
    <property type="molecule type" value="Genomic_DNA"/>
</dbReference>
<dbReference type="InterPro" id="IPR039421">
    <property type="entry name" value="Type_1_exporter"/>
</dbReference>
<dbReference type="InterPro" id="IPR036640">
    <property type="entry name" value="ABC1_TM_sf"/>
</dbReference>
<keyword evidence="2 7" id="KW-0812">Transmembrane</keyword>
<dbReference type="InterPro" id="IPR011527">
    <property type="entry name" value="ABC1_TM_dom"/>
</dbReference>
<dbReference type="Pfam" id="PF00005">
    <property type="entry name" value="ABC_tran"/>
    <property type="match status" value="1"/>
</dbReference>
<dbReference type="GO" id="GO:0140359">
    <property type="term" value="F:ABC-type transporter activity"/>
    <property type="evidence" value="ECO:0007669"/>
    <property type="project" value="InterPro"/>
</dbReference>
<evidence type="ECO:0000256" key="3">
    <source>
        <dbReference type="ARBA" id="ARBA00022741"/>
    </source>
</evidence>
<keyword evidence="6 7" id="KW-0472">Membrane</keyword>
<dbReference type="GO" id="GO:0005524">
    <property type="term" value="F:ATP binding"/>
    <property type="evidence" value="ECO:0007669"/>
    <property type="project" value="UniProtKB-KW"/>
</dbReference>
<keyword evidence="3" id="KW-0547">Nucleotide-binding</keyword>